<dbReference type="AlphaFoldDB" id="A0A8B9J4T4"/>
<dbReference type="GO" id="GO:0008157">
    <property type="term" value="F:protein phosphatase 1 binding"/>
    <property type="evidence" value="ECO:0007669"/>
    <property type="project" value="TreeGrafter"/>
</dbReference>
<evidence type="ECO:0000313" key="2">
    <source>
        <dbReference type="Ensembl" id="ENSAMXP00005001786.1"/>
    </source>
</evidence>
<evidence type="ECO:0000313" key="3">
    <source>
        <dbReference type="Proteomes" id="UP000694621"/>
    </source>
</evidence>
<dbReference type="GO" id="GO:2001069">
    <property type="term" value="F:glycogen binding"/>
    <property type="evidence" value="ECO:0007669"/>
    <property type="project" value="TreeGrafter"/>
</dbReference>
<organism evidence="2 3">
    <name type="scientific">Astyanax mexicanus</name>
    <name type="common">Blind cave fish</name>
    <name type="synonym">Astyanax fasciatus mexicanus</name>
    <dbReference type="NCBI Taxonomy" id="7994"/>
    <lineage>
        <taxon>Eukaryota</taxon>
        <taxon>Metazoa</taxon>
        <taxon>Chordata</taxon>
        <taxon>Craniata</taxon>
        <taxon>Vertebrata</taxon>
        <taxon>Euteleostomi</taxon>
        <taxon>Actinopterygii</taxon>
        <taxon>Neopterygii</taxon>
        <taxon>Teleostei</taxon>
        <taxon>Ostariophysi</taxon>
        <taxon>Characiformes</taxon>
        <taxon>Characoidei</taxon>
        <taxon>Acestrorhamphidae</taxon>
        <taxon>Acestrorhamphinae</taxon>
        <taxon>Astyanax</taxon>
    </lineage>
</organism>
<dbReference type="GO" id="GO:0000164">
    <property type="term" value="C:protein phosphatase type 1 complex"/>
    <property type="evidence" value="ECO:0007669"/>
    <property type="project" value="TreeGrafter"/>
</dbReference>
<feature type="domain" description="CBM21" evidence="1">
    <location>
        <begin position="121"/>
        <end position="231"/>
    </location>
</feature>
<proteinExistence type="predicted"/>
<dbReference type="GO" id="GO:0005979">
    <property type="term" value="P:regulation of glycogen biosynthetic process"/>
    <property type="evidence" value="ECO:0007669"/>
    <property type="project" value="TreeGrafter"/>
</dbReference>
<name>A0A8B9J4T4_ASTMX</name>
<dbReference type="InterPro" id="IPR005036">
    <property type="entry name" value="CBM21_dom"/>
</dbReference>
<reference evidence="2" key="1">
    <citation type="submission" date="2025-08" db="UniProtKB">
        <authorList>
            <consortium name="Ensembl"/>
        </authorList>
    </citation>
    <scope>IDENTIFICATION</scope>
</reference>
<sequence>TSDGAKPNQLQITELVAPGRGAVLSISMNMGFGLPTHHHLLTLPPAKAKRRSCTKKRVVFADTKGLSLTSVRVFSKKEEKVHYEAPPCRIPTRLCWLGEHAQVPRLHLGFTQPCSDPQAFRQRMDQCPVLLENCCISEQALVGMVRVWNVSYEKAVHVRITFDSWRSQQDVPCSFLEQRCGDPDTDTFSFHITLPETLETQERIEFCVRYLPQGYSQAVWDNNYGKNYSLRTFINPPIMFIEEQQWCSRFNYTKDV</sequence>
<dbReference type="Gene3D" id="2.60.40.2440">
    <property type="entry name" value="Carbohydrate binding type-21 domain"/>
    <property type="match status" value="1"/>
</dbReference>
<dbReference type="InterPro" id="IPR050782">
    <property type="entry name" value="PP1_regulatory_subunit_3"/>
</dbReference>
<dbReference type="Ensembl" id="ENSAMXT00005001979.1">
    <property type="protein sequence ID" value="ENSAMXP00005001786.1"/>
    <property type="gene ID" value="ENSAMXG00005001004.1"/>
</dbReference>
<dbReference type="InterPro" id="IPR038175">
    <property type="entry name" value="CBM21_dom_sf"/>
</dbReference>
<accession>A0A8B9J4T4</accession>
<dbReference type="PROSITE" id="PS51159">
    <property type="entry name" value="CBM21"/>
    <property type="match status" value="1"/>
</dbReference>
<dbReference type="PANTHER" id="PTHR12307:SF49">
    <property type="entry name" value="PROTEIN PHOSPHATASE 1 REGULATORY SUBUNIT"/>
    <property type="match status" value="1"/>
</dbReference>
<evidence type="ECO:0000259" key="1">
    <source>
        <dbReference type="PROSITE" id="PS51159"/>
    </source>
</evidence>
<protein>
    <submittedName>
        <fullName evidence="2">Zgc:77112</fullName>
    </submittedName>
</protein>
<dbReference type="Pfam" id="PF03370">
    <property type="entry name" value="CBM_21"/>
    <property type="match status" value="1"/>
</dbReference>
<dbReference type="PANTHER" id="PTHR12307">
    <property type="entry name" value="PROTEIN PHOSPHATASE 1 REGULATORY SUBUNIT"/>
    <property type="match status" value="1"/>
</dbReference>
<dbReference type="Proteomes" id="UP000694621">
    <property type="component" value="Unplaced"/>
</dbReference>